<feature type="compositionally biased region" description="Polar residues" evidence="1">
    <location>
        <begin position="409"/>
        <end position="421"/>
    </location>
</feature>
<feature type="compositionally biased region" description="Low complexity" evidence="1">
    <location>
        <begin position="434"/>
        <end position="449"/>
    </location>
</feature>
<feature type="compositionally biased region" description="Low complexity" evidence="1">
    <location>
        <begin position="459"/>
        <end position="475"/>
    </location>
</feature>
<keyword evidence="3" id="KW-1185">Reference proteome</keyword>
<feature type="compositionally biased region" description="Acidic residues" evidence="1">
    <location>
        <begin position="358"/>
        <end position="373"/>
    </location>
</feature>
<feature type="region of interest" description="Disordered" evidence="1">
    <location>
        <begin position="318"/>
        <end position="344"/>
    </location>
</feature>
<accession>A0A0D0EC94</accession>
<name>A0A0D0EC94_9AGAM</name>
<reference evidence="2 3" key="1">
    <citation type="submission" date="2014-04" db="EMBL/GenBank/DDBJ databases">
        <authorList>
            <consortium name="DOE Joint Genome Institute"/>
            <person name="Kuo A."/>
            <person name="Kohler A."/>
            <person name="Jargeat P."/>
            <person name="Nagy L.G."/>
            <person name="Floudas D."/>
            <person name="Copeland A."/>
            <person name="Barry K.W."/>
            <person name="Cichocki N."/>
            <person name="Veneault-Fourrey C."/>
            <person name="LaButti K."/>
            <person name="Lindquist E.A."/>
            <person name="Lipzen A."/>
            <person name="Lundell T."/>
            <person name="Morin E."/>
            <person name="Murat C."/>
            <person name="Sun H."/>
            <person name="Tunlid A."/>
            <person name="Henrissat B."/>
            <person name="Grigoriev I.V."/>
            <person name="Hibbett D.S."/>
            <person name="Martin F."/>
            <person name="Nordberg H.P."/>
            <person name="Cantor M.N."/>
            <person name="Hua S.X."/>
        </authorList>
    </citation>
    <scope>NUCLEOTIDE SEQUENCE [LARGE SCALE GENOMIC DNA]</scope>
    <source>
        <strain evidence="2 3">Ve08.2h10</strain>
    </source>
</reference>
<feature type="region of interest" description="Disordered" evidence="1">
    <location>
        <begin position="122"/>
        <end position="204"/>
    </location>
</feature>
<feature type="region of interest" description="Disordered" evidence="1">
    <location>
        <begin position="358"/>
        <end position="515"/>
    </location>
</feature>
<gene>
    <name evidence="2" type="ORF">PAXRUDRAFT_30799</name>
</gene>
<feature type="region of interest" description="Disordered" evidence="1">
    <location>
        <begin position="559"/>
        <end position="694"/>
    </location>
</feature>
<protein>
    <submittedName>
        <fullName evidence="2">Uncharacterized protein</fullName>
    </submittedName>
</protein>
<reference evidence="3" key="2">
    <citation type="submission" date="2015-01" db="EMBL/GenBank/DDBJ databases">
        <title>Evolutionary Origins and Diversification of the Mycorrhizal Mutualists.</title>
        <authorList>
            <consortium name="DOE Joint Genome Institute"/>
            <consortium name="Mycorrhizal Genomics Consortium"/>
            <person name="Kohler A."/>
            <person name="Kuo A."/>
            <person name="Nagy L.G."/>
            <person name="Floudas D."/>
            <person name="Copeland A."/>
            <person name="Barry K.W."/>
            <person name="Cichocki N."/>
            <person name="Veneault-Fourrey C."/>
            <person name="LaButti K."/>
            <person name="Lindquist E.A."/>
            <person name="Lipzen A."/>
            <person name="Lundell T."/>
            <person name="Morin E."/>
            <person name="Murat C."/>
            <person name="Riley R."/>
            <person name="Ohm R."/>
            <person name="Sun H."/>
            <person name="Tunlid A."/>
            <person name="Henrissat B."/>
            <person name="Grigoriev I.V."/>
            <person name="Hibbett D.S."/>
            <person name="Martin F."/>
        </authorList>
    </citation>
    <scope>NUCLEOTIDE SEQUENCE [LARGE SCALE GENOMIC DNA]</scope>
    <source>
        <strain evidence="3">Ve08.2h10</strain>
    </source>
</reference>
<feature type="compositionally biased region" description="Low complexity" evidence="1">
    <location>
        <begin position="385"/>
        <end position="396"/>
    </location>
</feature>
<feature type="compositionally biased region" description="Polar residues" evidence="1">
    <location>
        <begin position="169"/>
        <end position="178"/>
    </location>
</feature>
<evidence type="ECO:0000256" key="1">
    <source>
        <dbReference type="SAM" id="MobiDB-lite"/>
    </source>
</evidence>
<feature type="compositionally biased region" description="Pro residues" evidence="1">
    <location>
        <begin position="630"/>
        <end position="639"/>
    </location>
</feature>
<feature type="region of interest" description="Disordered" evidence="1">
    <location>
        <begin position="37"/>
        <end position="100"/>
    </location>
</feature>
<evidence type="ECO:0000313" key="3">
    <source>
        <dbReference type="Proteomes" id="UP000054538"/>
    </source>
</evidence>
<dbReference type="InParanoid" id="A0A0D0EC94"/>
<sequence>MALTATAQSALPTWDETIVPALRKRLESESRILSKRMSVASISSFDDSPRSNAPPNSGHSARHYPASPYHAAEPSKSSAIPRPSLQYPRTTQELRSDASANYARVNGASSSSALPFKRARTYSQPYTHDPPPPNGYPNGNLPTPDSSRPTSPRVSDVKPTRIPIAARGRTTSTSSHAQSIAPRAESRNGILPQPNQAPTPEASPDLWVVKEVEVPQPTTPLMVSIRHQASSIMNEPAPFATSSITSSTRYRGQEPAYQGPRPSHDSEERPFEHWYRGDVHRNGGVGELRVAKHVEMLQIANYGHSLRNPVRAQTRDVTGPVDQNRRRKRADSVGTGTRDSLYLDDDRTKGVDMVLDEDPLTDIEADPDTDPETFYDAYTGTDVDNTMNSSFTTSMSVLPPTVATDARSKTPTNIHPASRNDTTPKRASATRTASEPLPSSTPSGPPRTSAESMMPTPPSSRSRARSLSRTTSPTSQLSDQSLPKRRAKSPGASLVSTPKKAKSRVAPSASQREDVRASIATYPTPEGNVVDAIPTWTQPVQKSSNWDEVVLPVVARKKGLDGQYEQADGSPRAKPPENTPIKPAPGTFGYDYTKYRAPRGNEEIPMNEFGQFPNPFENGQVDRSEDDMPPEPIPLPTVPEDPIWPDSQRIGLQPSKSPAPFSQYRSNPVPTINVTRPSSELDQRPQADDEDANAGCCKCVIM</sequence>
<feature type="compositionally biased region" description="Polar residues" evidence="1">
    <location>
        <begin position="40"/>
        <end position="59"/>
    </location>
</feature>
<feature type="compositionally biased region" description="Low complexity" evidence="1">
    <location>
        <begin position="136"/>
        <end position="154"/>
    </location>
</feature>
<dbReference type="OrthoDB" id="3363891at2759"/>
<feature type="region of interest" description="Disordered" evidence="1">
    <location>
        <begin position="242"/>
        <end position="269"/>
    </location>
</feature>
<dbReference type="HOGENOM" id="CLU_023533_0_0_1"/>
<feature type="compositionally biased region" description="Polar residues" evidence="1">
    <location>
        <begin position="663"/>
        <end position="678"/>
    </location>
</feature>
<evidence type="ECO:0000313" key="2">
    <source>
        <dbReference type="EMBL" id="KIK98975.1"/>
    </source>
</evidence>
<proteinExistence type="predicted"/>
<dbReference type="EMBL" id="KN824874">
    <property type="protein sequence ID" value="KIK98975.1"/>
    <property type="molecule type" value="Genomic_DNA"/>
</dbReference>
<dbReference type="Proteomes" id="UP000054538">
    <property type="component" value="Unassembled WGS sequence"/>
</dbReference>
<dbReference type="AlphaFoldDB" id="A0A0D0EC94"/>
<organism evidence="2 3">
    <name type="scientific">Paxillus rubicundulus Ve08.2h10</name>
    <dbReference type="NCBI Taxonomy" id="930991"/>
    <lineage>
        <taxon>Eukaryota</taxon>
        <taxon>Fungi</taxon>
        <taxon>Dikarya</taxon>
        <taxon>Basidiomycota</taxon>
        <taxon>Agaricomycotina</taxon>
        <taxon>Agaricomycetes</taxon>
        <taxon>Agaricomycetidae</taxon>
        <taxon>Boletales</taxon>
        <taxon>Paxilineae</taxon>
        <taxon>Paxillaceae</taxon>
        <taxon>Paxillus</taxon>
    </lineage>
</organism>